<dbReference type="EMBL" id="CAJHNJ030000427">
    <property type="protein sequence ID" value="CAG9137824.1"/>
    <property type="molecule type" value="Genomic_DNA"/>
</dbReference>
<dbReference type="AlphaFoldDB" id="A0A8S4GD26"/>
<dbReference type="Pfam" id="PF25298">
    <property type="entry name" value="Baculo_FP_2nd"/>
    <property type="match status" value="1"/>
</dbReference>
<keyword evidence="3" id="KW-1185">Reference proteome</keyword>
<evidence type="ECO:0000313" key="2">
    <source>
        <dbReference type="EMBL" id="CAG9137824.1"/>
    </source>
</evidence>
<name>A0A8S4GD26_PLUXY</name>
<organism evidence="2 3">
    <name type="scientific">Plutella xylostella</name>
    <name type="common">Diamondback moth</name>
    <name type="synonym">Plutella maculipennis</name>
    <dbReference type="NCBI Taxonomy" id="51655"/>
    <lineage>
        <taxon>Eukaryota</taxon>
        <taxon>Metazoa</taxon>
        <taxon>Ecdysozoa</taxon>
        <taxon>Arthropoda</taxon>
        <taxon>Hexapoda</taxon>
        <taxon>Insecta</taxon>
        <taxon>Pterygota</taxon>
        <taxon>Neoptera</taxon>
        <taxon>Endopterygota</taxon>
        <taxon>Lepidoptera</taxon>
        <taxon>Glossata</taxon>
        <taxon>Ditrysia</taxon>
        <taxon>Yponomeutoidea</taxon>
        <taxon>Plutellidae</taxon>
        <taxon>Plutella</taxon>
    </lineage>
</organism>
<feature type="domain" description="FP protein C-terminal" evidence="1">
    <location>
        <begin position="27"/>
        <end position="59"/>
    </location>
</feature>
<accession>A0A8S4GD26</accession>
<gene>
    <name evidence="2" type="ORF">PLXY2_LOCUS16077</name>
</gene>
<sequence>MGGSAPAADLGLPPHADQRLYVNERLTKANRQIFGKARELSRTHVWKFVWTREGHVKDRERARPQCRATGCAAPPGQRTWGALEGAVLVFTLRKI</sequence>
<reference evidence="2" key="1">
    <citation type="submission" date="2020-11" db="EMBL/GenBank/DDBJ databases">
        <authorList>
            <person name="Whiteford S."/>
        </authorList>
    </citation>
    <scope>NUCLEOTIDE SEQUENCE</scope>
</reference>
<dbReference type="InterPro" id="IPR057251">
    <property type="entry name" value="FP_C"/>
</dbReference>
<comment type="caution">
    <text evidence="2">The sequence shown here is derived from an EMBL/GenBank/DDBJ whole genome shotgun (WGS) entry which is preliminary data.</text>
</comment>
<evidence type="ECO:0000313" key="3">
    <source>
        <dbReference type="Proteomes" id="UP000653454"/>
    </source>
</evidence>
<dbReference type="Proteomes" id="UP000653454">
    <property type="component" value="Unassembled WGS sequence"/>
</dbReference>
<proteinExistence type="predicted"/>
<evidence type="ECO:0000259" key="1">
    <source>
        <dbReference type="Pfam" id="PF25298"/>
    </source>
</evidence>
<protein>
    <submittedName>
        <fullName evidence="2">(diamondback moth) hypothetical protein</fullName>
    </submittedName>
</protein>